<organism evidence="1">
    <name type="scientific">Oryza punctata</name>
    <name type="common">Red rice</name>
    <dbReference type="NCBI Taxonomy" id="4537"/>
    <lineage>
        <taxon>Eukaryota</taxon>
        <taxon>Viridiplantae</taxon>
        <taxon>Streptophyta</taxon>
        <taxon>Embryophyta</taxon>
        <taxon>Tracheophyta</taxon>
        <taxon>Spermatophyta</taxon>
        <taxon>Magnoliopsida</taxon>
        <taxon>Liliopsida</taxon>
        <taxon>Poales</taxon>
        <taxon>Poaceae</taxon>
        <taxon>BOP clade</taxon>
        <taxon>Oryzoideae</taxon>
        <taxon>Oryzeae</taxon>
        <taxon>Oryzinae</taxon>
        <taxon>Oryza</taxon>
    </lineage>
</organism>
<reference evidence="1" key="2">
    <citation type="submission" date="2018-05" db="EMBL/GenBank/DDBJ databases">
        <title>OpunRS2 (Oryza punctata Reference Sequence Version 2).</title>
        <authorList>
            <person name="Zhang J."/>
            <person name="Kudrna D."/>
            <person name="Lee S."/>
            <person name="Talag J."/>
            <person name="Welchert J."/>
            <person name="Wing R.A."/>
        </authorList>
    </citation>
    <scope>NUCLEOTIDE SEQUENCE [LARGE SCALE GENOMIC DNA]</scope>
</reference>
<sequence length="79" mass="8694">MKTIARYNSEEIVHSSSSARGKCLQHQVTRSSPTLAMRLIGDTLSEKVLPAIATKRIVVLHWKVSKQSNASDETSASKK</sequence>
<keyword evidence="2" id="KW-1185">Reference proteome</keyword>
<dbReference type="EnsemblPlants" id="OPUNC05G09000.1">
    <property type="protein sequence ID" value="OPUNC05G09000.1"/>
    <property type="gene ID" value="OPUNC05G09000"/>
</dbReference>
<accession>A0A0E0L0N4</accession>
<protein>
    <submittedName>
        <fullName evidence="1">Uncharacterized protein</fullName>
    </submittedName>
</protein>
<evidence type="ECO:0000313" key="2">
    <source>
        <dbReference type="Proteomes" id="UP000026962"/>
    </source>
</evidence>
<dbReference type="AlphaFoldDB" id="A0A0E0L0N4"/>
<dbReference type="Proteomes" id="UP000026962">
    <property type="component" value="Chromosome 5"/>
</dbReference>
<dbReference type="HOGENOM" id="CLU_2610220_0_0_1"/>
<dbReference type="Gramene" id="OPUNC05G09000.1">
    <property type="protein sequence ID" value="OPUNC05G09000.1"/>
    <property type="gene ID" value="OPUNC05G09000"/>
</dbReference>
<reference evidence="1" key="1">
    <citation type="submission" date="2015-04" db="UniProtKB">
        <authorList>
            <consortium name="EnsemblPlants"/>
        </authorList>
    </citation>
    <scope>IDENTIFICATION</scope>
</reference>
<name>A0A0E0L0N4_ORYPU</name>
<proteinExistence type="predicted"/>
<evidence type="ECO:0000313" key="1">
    <source>
        <dbReference type="EnsemblPlants" id="OPUNC05G09000.1"/>
    </source>
</evidence>